<dbReference type="InterPro" id="IPR013041">
    <property type="entry name" value="Clathrin_app_Ig-like_sf"/>
</dbReference>
<feature type="domain" description="Clathrin adaptor alpha/beta/gamma-adaptin appendage Ig-like subdomain" evidence="3">
    <location>
        <begin position="84"/>
        <end position="132"/>
    </location>
</feature>
<dbReference type="Gene3D" id="2.60.40.1150">
    <property type="match status" value="1"/>
</dbReference>
<dbReference type="Pfam" id="PF02883">
    <property type="entry name" value="Alpha_adaptinC2"/>
    <property type="match status" value="1"/>
</dbReference>
<organism evidence="4">
    <name type="scientific">Rhipicephalus microplus</name>
    <name type="common">Cattle tick</name>
    <name type="synonym">Boophilus microplus</name>
    <dbReference type="NCBI Taxonomy" id="6941"/>
    <lineage>
        <taxon>Eukaryota</taxon>
        <taxon>Metazoa</taxon>
        <taxon>Ecdysozoa</taxon>
        <taxon>Arthropoda</taxon>
        <taxon>Chelicerata</taxon>
        <taxon>Arachnida</taxon>
        <taxon>Acari</taxon>
        <taxon>Parasitiformes</taxon>
        <taxon>Ixodida</taxon>
        <taxon>Ixodoidea</taxon>
        <taxon>Ixodidae</taxon>
        <taxon>Rhipicephalinae</taxon>
        <taxon>Rhipicephalus</taxon>
        <taxon>Boophilus</taxon>
    </lineage>
</organism>
<dbReference type="InterPro" id="IPR008152">
    <property type="entry name" value="Clathrin_a/b/g-adaptin_app_Ig"/>
</dbReference>
<evidence type="ECO:0000313" key="4">
    <source>
        <dbReference type="EMBL" id="NIE48476.1"/>
    </source>
</evidence>
<keyword evidence="2" id="KW-0653">Protein transport</keyword>
<dbReference type="GO" id="GO:0006886">
    <property type="term" value="P:intracellular protein transport"/>
    <property type="evidence" value="ECO:0007669"/>
    <property type="project" value="InterPro"/>
</dbReference>
<name>A0A6G5AE51_RHIMP</name>
<dbReference type="OrthoDB" id="10254310at2759"/>
<dbReference type="InterPro" id="IPR013037">
    <property type="entry name" value="Clathrin_b-adaptin_app_Ig-like"/>
</dbReference>
<evidence type="ECO:0000256" key="2">
    <source>
        <dbReference type="ARBA" id="ARBA00022927"/>
    </source>
</evidence>
<evidence type="ECO:0000259" key="3">
    <source>
        <dbReference type="Pfam" id="PF02883"/>
    </source>
</evidence>
<proteinExistence type="predicted"/>
<dbReference type="AlphaFoldDB" id="A0A6G5AE51"/>
<dbReference type="GO" id="GO:0016192">
    <property type="term" value="P:vesicle-mediated transport"/>
    <property type="evidence" value="ECO:0007669"/>
    <property type="project" value="InterPro"/>
</dbReference>
<sequence>MDIGAPPAVPPVAAVPPTAAAPAAAMDIFGGGLDSLLSDPLGGAGAAPIPAAAPAPLGSTNTTGLLGDIFGLGTTSTFYTPPKQIWLPAARGKGLEIAGTFTRRNGQIFMDMTFSNKAMQAMTGFAIQFNKTALGWPLHNHCRCRLPCSRTSRQMQAFRFPLLALSRRWIPLQICRWPSRTTWTSSTSVVWFHCTCCVWKTD</sequence>
<protein>
    <recommendedName>
        <fullName evidence="3">Clathrin adaptor alpha/beta/gamma-adaptin appendage Ig-like subdomain domain-containing protein</fullName>
    </recommendedName>
</protein>
<evidence type="ECO:0000256" key="1">
    <source>
        <dbReference type="ARBA" id="ARBA00022448"/>
    </source>
</evidence>
<keyword evidence="1" id="KW-0813">Transport</keyword>
<dbReference type="EMBL" id="GIKN01006203">
    <property type="protein sequence ID" value="NIE48476.1"/>
    <property type="molecule type" value="Transcribed_RNA"/>
</dbReference>
<dbReference type="SUPFAM" id="SSF49348">
    <property type="entry name" value="Clathrin adaptor appendage domain"/>
    <property type="match status" value="1"/>
</dbReference>
<dbReference type="VEuPathDB" id="VectorBase:LOC119180548"/>
<reference evidence="4" key="1">
    <citation type="submission" date="2020-03" db="EMBL/GenBank/DDBJ databases">
        <title>A transcriptome and proteome of the tick Rhipicephalus microplus shaped by the genetic composition of its hosts and developmental stage.</title>
        <authorList>
            <person name="Garcia G.R."/>
            <person name="Ribeiro J.M.C."/>
            <person name="Maruyama S.R."/>
            <person name="Gardinasse L.G."/>
            <person name="Nelson K."/>
            <person name="Ferreira B.R."/>
            <person name="Andrade T.G."/>
            <person name="Santos I.K.F.M."/>
        </authorList>
    </citation>
    <scope>NUCLEOTIDE SEQUENCE</scope>
    <source>
        <strain evidence="4">NSGR</strain>
        <tissue evidence="4">Salivary glands</tissue>
    </source>
</reference>
<accession>A0A6G5AE51</accession>